<dbReference type="PRINTS" id="PR00300">
    <property type="entry name" value="CLPPROTEASEA"/>
</dbReference>
<sequence>MNKEKEIIERFTENLNQKAKVNELAVIGREGEIKRLIYILSRMMKNNPLLIGYPGVGKTALVEGLVQRIKQERVPDYLRGKTIYQLDMISLMAGTRFQGELEERLKTIFSFMAQPENNAILFIDEIHLMVGAGRSQGALDISNLLKPMLSRGEIQCIGATTHEEYRQYVEKDGALMRRFSNILVPEPSREDTLRILHGIRNYFEVYYELKIYDEALKAAVEFSQRYLTNTYLPDKAIDLELEIVMLAAAKEEKKDETKLFKLQEEIKKQRAKLEELLELDRKEVEIIQKLNQAKKELTQAEKELKVYLQKKIALDNKAGGLMNLTIPSLKKKIAELEEQATHNELRENFINRETIALTIAHKYGLSVKKIMADEQEKLFLLPTILQKRVKGQNHALRVVSDAIFRARAGVQDPNRPLASFLFVGPTGVGKTEVALTIAEQLFDQRKNFLRLDMTEFSEPHSISKLIGSPPGYIGHENEPRLEIIREKMHSVVLFDEIEKANLEVVNILLQILDNGFLTLANGREVNFRNTIIILTTNLGSELYFENKEMSEIKEALDFELKNHFRPEFLNRLDEIVFFNSLSEGIIREIIAKELKLFVERVSREKMIELDYNDEKISEPSFGSNPAAEQKNKGIIEKIFQANQVHFRGYGVRPIKHYIERKIGTLLARGIVSQYIQPGGRYRLDLEEGTEEIKISLEFYLKHVWSDNHRNFELQWNGEDAEGNIGFSETRPNTLVAFKNISLIDGGLVFFLTSPQSISLNHRNYTYNKVFWFPGFCAPKDYEFIKQRLTERKADKKPLIIKTILSQGRTTDLVHDYQKEVPFIESDIAENMKREIKNAIQNLASNNDNEPKPNQNHPVGDNKVGMNKGKKTENESAKQKEVKSKNEPEKNNSETSDLKEQQKVDQVENESIESKKLAEEVAKLKKDKLLLLAEIENKYKDFQRQMKYVYKYGSKIFVLQVLDFLVELEEKALKTMQNDLEENHGSEPKSREKEELFQQLKVANKQNELVEKLKEVTKQLEAENKQLKKEQTLLVSKFKGHLVGIEIIKNNLKKRLEAEGVKEIEVKVGEERADSRHHELIEEVENNNLVEGTIVEVVERGYFFHEEVIRRVKVKTAKSSKKN</sequence>
<feature type="domain" description="AAA+ ATPase" evidence="8">
    <location>
        <begin position="416"/>
        <end position="574"/>
    </location>
</feature>
<organism evidence="9 10">
    <name type="scientific">Funneliformis geosporum</name>
    <dbReference type="NCBI Taxonomy" id="1117311"/>
    <lineage>
        <taxon>Eukaryota</taxon>
        <taxon>Fungi</taxon>
        <taxon>Fungi incertae sedis</taxon>
        <taxon>Mucoromycota</taxon>
        <taxon>Glomeromycotina</taxon>
        <taxon>Glomeromycetes</taxon>
        <taxon>Glomerales</taxon>
        <taxon>Glomeraceae</taxon>
        <taxon>Funneliformis</taxon>
    </lineage>
</organism>
<keyword evidence="3" id="KW-0547">Nucleotide-binding</keyword>
<dbReference type="GO" id="GO:0006457">
    <property type="term" value="P:protein folding"/>
    <property type="evidence" value="ECO:0007669"/>
    <property type="project" value="InterPro"/>
</dbReference>
<evidence type="ECO:0000256" key="3">
    <source>
        <dbReference type="ARBA" id="ARBA00022741"/>
    </source>
</evidence>
<dbReference type="GO" id="GO:0034605">
    <property type="term" value="P:cellular response to heat"/>
    <property type="evidence" value="ECO:0007669"/>
    <property type="project" value="TreeGrafter"/>
</dbReference>
<dbReference type="SUPFAM" id="SSF52540">
    <property type="entry name" value="P-loop containing nucleoside triphosphate hydrolases"/>
    <property type="match status" value="2"/>
</dbReference>
<dbReference type="GO" id="GO:0042803">
    <property type="term" value="F:protein homodimerization activity"/>
    <property type="evidence" value="ECO:0007669"/>
    <property type="project" value="InterPro"/>
</dbReference>
<dbReference type="GO" id="GO:0005737">
    <property type="term" value="C:cytoplasm"/>
    <property type="evidence" value="ECO:0007669"/>
    <property type="project" value="TreeGrafter"/>
</dbReference>
<comment type="caution">
    <text evidence="9">The sequence shown here is derived from an EMBL/GenBank/DDBJ whole genome shotgun (WGS) entry which is preliminary data.</text>
</comment>
<dbReference type="Pfam" id="PF07724">
    <property type="entry name" value="AAA_2"/>
    <property type="match status" value="1"/>
</dbReference>
<dbReference type="HAMAP" id="MF_01151">
    <property type="entry name" value="GrpE"/>
    <property type="match status" value="1"/>
</dbReference>
<dbReference type="OrthoDB" id="47330at2759"/>
<dbReference type="InterPro" id="IPR003593">
    <property type="entry name" value="AAA+_ATPase"/>
</dbReference>
<dbReference type="InterPro" id="IPR041546">
    <property type="entry name" value="ClpA/ClpB_AAA_lid"/>
</dbReference>
<evidence type="ECO:0000256" key="4">
    <source>
        <dbReference type="ARBA" id="ARBA00022840"/>
    </source>
</evidence>
<feature type="region of interest" description="Disordered" evidence="7">
    <location>
        <begin position="843"/>
        <end position="911"/>
    </location>
</feature>
<dbReference type="Gene3D" id="2.30.22.10">
    <property type="entry name" value="Head domain of nucleotide exchange factor GrpE"/>
    <property type="match status" value="1"/>
</dbReference>
<dbReference type="Proteomes" id="UP001153678">
    <property type="component" value="Unassembled WGS sequence"/>
</dbReference>
<keyword evidence="6" id="KW-0175">Coiled coil</keyword>
<evidence type="ECO:0000256" key="5">
    <source>
        <dbReference type="ARBA" id="ARBA00023186"/>
    </source>
</evidence>
<dbReference type="Gene3D" id="3.40.50.300">
    <property type="entry name" value="P-loop containing nucleotide triphosphate hydrolases"/>
    <property type="match status" value="2"/>
</dbReference>
<dbReference type="InterPro" id="IPR050130">
    <property type="entry name" value="ClpA_ClpB"/>
</dbReference>
<dbReference type="GO" id="GO:0051087">
    <property type="term" value="F:protein-folding chaperone binding"/>
    <property type="evidence" value="ECO:0007669"/>
    <property type="project" value="InterPro"/>
</dbReference>
<dbReference type="InterPro" id="IPR018368">
    <property type="entry name" value="ClpA/B_CS1"/>
</dbReference>
<evidence type="ECO:0000256" key="1">
    <source>
        <dbReference type="ARBA" id="ARBA00014521"/>
    </source>
</evidence>
<dbReference type="InterPro" id="IPR003959">
    <property type="entry name" value="ATPase_AAA_core"/>
</dbReference>
<feature type="compositionally biased region" description="Polar residues" evidence="7">
    <location>
        <begin position="843"/>
        <end position="856"/>
    </location>
</feature>
<dbReference type="FunFam" id="3.40.50.300:FF:000025">
    <property type="entry name" value="ATP-dependent Clp protease subunit"/>
    <property type="match status" value="1"/>
</dbReference>
<dbReference type="Gene3D" id="4.10.860.10">
    <property type="entry name" value="UVR domain"/>
    <property type="match status" value="1"/>
</dbReference>
<keyword evidence="4" id="KW-0067">ATP-binding</keyword>
<dbReference type="InterPro" id="IPR000740">
    <property type="entry name" value="GrpE"/>
</dbReference>
<dbReference type="Pfam" id="PF17871">
    <property type="entry name" value="AAA_lid_9"/>
    <property type="match status" value="1"/>
</dbReference>
<feature type="domain" description="AAA+ ATPase" evidence="8">
    <location>
        <begin position="44"/>
        <end position="189"/>
    </location>
</feature>
<dbReference type="CDD" id="cd00009">
    <property type="entry name" value="AAA"/>
    <property type="match status" value="1"/>
</dbReference>
<dbReference type="PANTHER" id="PTHR11638:SF18">
    <property type="entry name" value="HEAT SHOCK PROTEIN 104"/>
    <property type="match status" value="1"/>
</dbReference>
<dbReference type="PANTHER" id="PTHR11638">
    <property type="entry name" value="ATP-DEPENDENT CLP PROTEASE"/>
    <property type="match status" value="1"/>
</dbReference>
<dbReference type="InterPro" id="IPR009012">
    <property type="entry name" value="GrpE_head"/>
</dbReference>
<dbReference type="SUPFAM" id="SSF51064">
    <property type="entry name" value="Head domain of nucleotide exchange factor GrpE"/>
    <property type="match status" value="1"/>
</dbReference>
<evidence type="ECO:0000256" key="6">
    <source>
        <dbReference type="SAM" id="Coils"/>
    </source>
</evidence>
<dbReference type="InterPro" id="IPR001270">
    <property type="entry name" value="ClpA/B"/>
</dbReference>
<accession>A0A9W4SMG7</accession>
<dbReference type="CDD" id="cd19499">
    <property type="entry name" value="RecA-like_ClpB_Hsp104-like"/>
    <property type="match status" value="1"/>
</dbReference>
<evidence type="ECO:0000313" key="9">
    <source>
        <dbReference type="EMBL" id="CAI2173975.1"/>
    </source>
</evidence>
<dbReference type="GO" id="GO:0000774">
    <property type="term" value="F:adenyl-nucleotide exchange factor activity"/>
    <property type="evidence" value="ECO:0007669"/>
    <property type="project" value="InterPro"/>
</dbReference>
<keyword evidence="2" id="KW-0677">Repeat</keyword>
<reference evidence="9" key="1">
    <citation type="submission" date="2022-08" db="EMBL/GenBank/DDBJ databases">
        <authorList>
            <person name="Kallberg Y."/>
            <person name="Tangrot J."/>
            <person name="Rosling A."/>
        </authorList>
    </citation>
    <scope>NUCLEOTIDE SEQUENCE</scope>
    <source>
        <strain evidence="9">Wild A</strain>
    </source>
</reference>
<protein>
    <recommendedName>
        <fullName evidence="1">GrpE protein homolog, mitochondrial</fullName>
    </recommendedName>
</protein>
<evidence type="ECO:0000256" key="2">
    <source>
        <dbReference type="ARBA" id="ARBA00022737"/>
    </source>
</evidence>
<dbReference type="InterPro" id="IPR027417">
    <property type="entry name" value="P-loop_NTPase"/>
</dbReference>
<dbReference type="EMBL" id="CAMKVN010001144">
    <property type="protein sequence ID" value="CAI2173975.1"/>
    <property type="molecule type" value="Genomic_DNA"/>
</dbReference>
<proteinExistence type="inferred from homology"/>
<feature type="coiled-coil region" evidence="6">
    <location>
        <begin position="259"/>
        <end position="346"/>
    </location>
</feature>
<dbReference type="GO" id="GO:0016887">
    <property type="term" value="F:ATP hydrolysis activity"/>
    <property type="evidence" value="ECO:0007669"/>
    <property type="project" value="InterPro"/>
</dbReference>
<keyword evidence="10" id="KW-1185">Reference proteome</keyword>
<keyword evidence="5" id="KW-0143">Chaperone</keyword>
<feature type="coiled-coil region" evidence="6">
    <location>
        <begin position="992"/>
        <end position="1036"/>
    </location>
</feature>
<name>A0A9W4SMG7_9GLOM</name>
<feature type="compositionally biased region" description="Basic and acidic residues" evidence="7">
    <location>
        <begin position="869"/>
        <end position="911"/>
    </location>
</feature>
<dbReference type="Pfam" id="PF01025">
    <property type="entry name" value="GrpE"/>
    <property type="match status" value="1"/>
</dbReference>
<evidence type="ECO:0000313" key="10">
    <source>
        <dbReference type="Proteomes" id="UP001153678"/>
    </source>
</evidence>
<dbReference type="AlphaFoldDB" id="A0A9W4SMG7"/>
<dbReference type="Gene3D" id="1.10.8.60">
    <property type="match status" value="2"/>
</dbReference>
<dbReference type="GO" id="GO:0005524">
    <property type="term" value="F:ATP binding"/>
    <property type="evidence" value="ECO:0007669"/>
    <property type="project" value="UniProtKB-KW"/>
</dbReference>
<dbReference type="PROSITE" id="PS00870">
    <property type="entry name" value="CLPAB_1"/>
    <property type="match status" value="1"/>
</dbReference>
<evidence type="ECO:0000259" key="8">
    <source>
        <dbReference type="SMART" id="SM00382"/>
    </source>
</evidence>
<gene>
    <name evidence="9" type="ORF">FWILDA_LOCUS6357</name>
</gene>
<evidence type="ECO:0000256" key="7">
    <source>
        <dbReference type="SAM" id="MobiDB-lite"/>
    </source>
</evidence>
<dbReference type="SMART" id="SM00382">
    <property type="entry name" value="AAA"/>
    <property type="match status" value="2"/>
</dbReference>
<dbReference type="Pfam" id="PF00004">
    <property type="entry name" value="AAA"/>
    <property type="match status" value="1"/>
</dbReference>